<evidence type="ECO:0000256" key="1">
    <source>
        <dbReference type="ARBA" id="ARBA00004496"/>
    </source>
</evidence>
<dbReference type="Gene3D" id="1.20.1200.10">
    <property type="entry name" value="Cobalamin adenosyltransferase-like"/>
    <property type="match status" value="1"/>
</dbReference>
<dbReference type="PANTHER" id="PTHR12213">
    <property type="entry name" value="CORRINOID ADENOSYLTRANSFERASE"/>
    <property type="match status" value="1"/>
</dbReference>
<dbReference type="GO" id="GO:0005524">
    <property type="term" value="F:ATP binding"/>
    <property type="evidence" value="ECO:0007669"/>
    <property type="project" value="UniProtKB-UniRule"/>
</dbReference>
<reference evidence="17" key="1">
    <citation type="journal article" date="2020" name="mSystems">
        <title>Genome- and Community-Level Interaction Insights into Carbon Utilization and Element Cycling Functions of Hydrothermarchaeota in Hydrothermal Sediment.</title>
        <authorList>
            <person name="Zhou Z."/>
            <person name="Liu Y."/>
            <person name="Xu W."/>
            <person name="Pan J."/>
            <person name="Luo Z.H."/>
            <person name="Li M."/>
        </authorList>
    </citation>
    <scope>NUCLEOTIDE SEQUENCE [LARGE SCALE GENOMIC DNA]</scope>
    <source>
        <strain evidence="17">SpSt-381</strain>
    </source>
</reference>
<keyword evidence="9 15" id="KW-0067">ATP-binding</keyword>
<evidence type="ECO:0000256" key="10">
    <source>
        <dbReference type="ARBA" id="ARBA00031529"/>
    </source>
</evidence>
<dbReference type="SUPFAM" id="SSF89028">
    <property type="entry name" value="Cobalamin adenosyltransferase-like"/>
    <property type="match status" value="1"/>
</dbReference>
<dbReference type="Pfam" id="PF01923">
    <property type="entry name" value="Cob_adeno_trans"/>
    <property type="match status" value="1"/>
</dbReference>
<dbReference type="GO" id="GO:0009236">
    <property type="term" value="P:cobalamin biosynthetic process"/>
    <property type="evidence" value="ECO:0007669"/>
    <property type="project" value="UniProtKB-UniRule"/>
</dbReference>
<evidence type="ECO:0000259" key="16">
    <source>
        <dbReference type="Pfam" id="PF01923"/>
    </source>
</evidence>
<evidence type="ECO:0000256" key="14">
    <source>
        <dbReference type="ARBA" id="ARBA00048692"/>
    </source>
</evidence>
<dbReference type="InterPro" id="IPR016030">
    <property type="entry name" value="CblAdoTrfase-like"/>
</dbReference>
<organism evidence="17">
    <name type="scientific">Eiseniibacteriota bacterium</name>
    <dbReference type="NCBI Taxonomy" id="2212470"/>
    <lineage>
        <taxon>Bacteria</taxon>
        <taxon>Candidatus Eiseniibacteriota</taxon>
    </lineage>
</organism>
<comment type="similarity">
    <text evidence="3 15">Belongs to the Cob(I)alamin adenosyltransferase family.</text>
</comment>
<comment type="subcellular location">
    <subcellularLocation>
        <location evidence="1">Cytoplasm</location>
    </subcellularLocation>
</comment>
<dbReference type="EC" id="2.5.1.17" evidence="4 15"/>
<evidence type="ECO:0000256" key="13">
    <source>
        <dbReference type="ARBA" id="ARBA00048555"/>
    </source>
</evidence>
<evidence type="ECO:0000256" key="15">
    <source>
        <dbReference type="RuleBase" id="RU366026"/>
    </source>
</evidence>
<comment type="catalytic activity">
    <reaction evidence="13 15">
        <text>2 cob(II)yrinate a,c diamide + reduced [electron-transfer flavoprotein] + 2 ATP = 2 adenosylcob(III)yrinate a,c-diamide + 2 triphosphate + oxidized [electron-transfer flavoprotein] + 3 H(+)</text>
        <dbReference type="Rhea" id="RHEA:11528"/>
        <dbReference type="Rhea" id="RHEA-COMP:10685"/>
        <dbReference type="Rhea" id="RHEA-COMP:10686"/>
        <dbReference type="ChEBI" id="CHEBI:15378"/>
        <dbReference type="ChEBI" id="CHEBI:18036"/>
        <dbReference type="ChEBI" id="CHEBI:30616"/>
        <dbReference type="ChEBI" id="CHEBI:57692"/>
        <dbReference type="ChEBI" id="CHEBI:58307"/>
        <dbReference type="ChEBI" id="CHEBI:58503"/>
        <dbReference type="ChEBI" id="CHEBI:58537"/>
        <dbReference type="EC" id="2.5.1.17"/>
    </reaction>
</comment>
<accession>A0A832MNP7</accession>
<dbReference type="FunFam" id="1.20.1200.10:FF:000003">
    <property type="entry name" value="ATP:cob(I)alamin adenosyltransferase"/>
    <property type="match status" value="1"/>
</dbReference>
<dbReference type="EMBL" id="DSQF01000026">
    <property type="protein sequence ID" value="HGZ44363.1"/>
    <property type="molecule type" value="Genomic_DNA"/>
</dbReference>
<keyword evidence="7 15" id="KW-0808">Transferase</keyword>
<evidence type="ECO:0000256" key="12">
    <source>
        <dbReference type="ARBA" id="ARBA00033354"/>
    </source>
</evidence>
<comment type="caution">
    <text evidence="17">The sequence shown here is derived from an EMBL/GenBank/DDBJ whole genome shotgun (WGS) entry which is preliminary data.</text>
</comment>
<proteinExistence type="inferred from homology"/>
<dbReference type="AlphaFoldDB" id="A0A832MNP7"/>
<keyword evidence="15" id="KW-0169">Cobalamin biosynthesis</keyword>
<evidence type="ECO:0000256" key="9">
    <source>
        <dbReference type="ARBA" id="ARBA00022840"/>
    </source>
</evidence>
<dbReference type="InterPro" id="IPR036451">
    <property type="entry name" value="CblAdoTrfase-like_sf"/>
</dbReference>
<sequence>MKIYTRTGDDGSTGLLGPGRVSKTAPRVEAYGSVDELNAHLGAVRALDAERWLDAELSVIQAKLFNVGAELATTAPEYLGRIQRIGDGDVADLERWIDRLDADLPELRNFVLPGGTPLAAELHRARTVCRRAERRVIALHAVEPLEPRLAVYLNRLADLLFVMARWCNRRAGIVETEWRSGPA</sequence>
<dbReference type="GO" id="GO:0005737">
    <property type="term" value="C:cytoplasm"/>
    <property type="evidence" value="ECO:0007669"/>
    <property type="project" value="UniProtKB-SubCell"/>
</dbReference>
<dbReference type="InterPro" id="IPR029499">
    <property type="entry name" value="PduO-typ"/>
</dbReference>
<gene>
    <name evidence="17" type="ORF">ENR23_13280</name>
</gene>
<evidence type="ECO:0000256" key="7">
    <source>
        <dbReference type="ARBA" id="ARBA00022679"/>
    </source>
</evidence>
<dbReference type="NCBIfam" id="TIGR00636">
    <property type="entry name" value="PduO_Nterm"/>
    <property type="match status" value="1"/>
</dbReference>
<evidence type="ECO:0000313" key="17">
    <source>
        <dbReference type="EMBL" id="HGZ44363.1"/>
    </source>
</evidence>
<evidence type="ECO:0000256" key="3">
    <source>
        <dbReference type="ARBA" id="ARBA00007487"/>
    </source>
</evidence>
<keyword evidence="8 15" id="KW-0547">Nucleotide-binding</keyword>
<name>A0A832MNP7_UNCEI</name>
<evidence type="ECO:0000256" key="6">
    <source>
        <dbReference type="ARBA" id="ARBA00022490"/>
    </source>
</evidence>
<protein>
    <recommendedName>
        <fullName evidence="5 15">Corrinoid adenosyltransferase</fullName>
        <ecNumber evidence="4 15">2.5.1.17</ecNumber>
    </recommendedName>
    <alternativeName>
        <fullName evidence="10 15">Cob(II)alamin adenosyltransferase</fullName>
    </alternativeName>
    <alternativeName>
        <fullName evidence="12 15">Cob(II)yrinic acid a,c-diamide adenosyltransferase</fullName>
    </alternativeName>
    <alternativeName>
        <fullName evidence="11 15">Cobinamide/cobalamin adenosyltransferase</fullName>
    </alternativeName>
</protein>
<evidence type="ECO:0000256" key="8">
    <source>
        <dbReference type="ARBA" id="ARBA00022741"/>
    </source>
</evidence>
<dbReference type="GO" id="GO:0008817">
    <property type="term" value="F:corrinoid adenosyltransferase activity"/>
    <property type="evidence" value="ECO:0007669"/>
    <property type="project" value="UniProtKB-UniRule"/>
</dbReference>
<comment type="pathway">
    <text evidence="2 15">Cofactor biosynthesis; adenosylcobalamin biosynthesis; adenosylcobalamin from cob(II)yrinate a,c-diamide: step 2/7.</text>
</comment>
<dbReference type="PANTHER" id="PTHR12213:SF0">
    <property type="entry name" value="CORRINOID ADENOSYLTRANSFERASE MMAB"/>
    <property type="match status" value="1"/>
</dbReference>
<feature type="domain" description="Cobalamin adenosyltransferase-like" evidence="16">
    <location>
        <begin position="3"/>
        <end position="167"/>
    </location>
</feature>
<evidence type="ECO:0000256" key="2">
    <source>
        <dbReference type="ARBA" id="ARBA00005121"/>
    </source>
</evidence>
<comment type="catalytic activity">
    <reaction evidence="14 15">
        <text>2 cob(II)alamin + reduced [electron-transfer flavoprotein] + 2 ATP = 2 adenosylcob(III)alamin + 2 triphosphate + oxidized [electron-transfer flavoprotein] + 3 H(+)</text>
        <dbReference type="Rhea" id="RHEA:28671"/>
        <dbReference type="Rhea" id="RHEA-COMP:10685"/>
        <dbReference type="Rhea" id="RHEA-COMP:10686"/>
        <dbReference type="ChEBI" id="CHEBI:15378"/>
        <dbReference type="ChEBI" id="CHEBI:16304"/>
        <dbReference type="ChEBI" id="CHEBI:18036"/>
        <dbReference type="ChEBI" id="CHEBI:18408"/>
        <dbReference type="ChEBI" id="CHEBI:30616"/>
        <dbReference type="ChEBI" id="CHEBI:57692"/>
        <dbReference type="ChEBI" id="CHEBI:58307"/>
        <dbReference type="EC" id="2.5.1.17"/>
    </reaction>
</comment>
<evidence type="ECO:0000256" key="5">
    <source>
        <dbReference type="ARBA" id="ARBA00020963"/>
    </source>
</evidence>
<dbReference type="UniPathway" id="UPA00148">
    <property type="reaction ID" value="UER00233"/>
</dbReference>
<keyword evidence="6" id="KW-0963">Cytoplasm</keyword>
<evidence type="ECO:0000256" key="4">
    <source>
        <dbReference type="ARBA" id="ARBA00012454"/>
    </source>
</evidence>
<evidence type="ECO:0000256" key="11">
    <source>
        <dbReference type="ARBA" id="ARBA00033334"/>
    </source>
</evidence>